<sequence length="560" mass="64391">MLNARFEAAESDSERDPLPHISDNDEKLDDYNSDSDTDELNDTFWGDEAAMQGGSIVFNDSDDGDIQRKLKRDQYSKLTSSIVSIHVCPKSTAVEGLGNGLYTTSYTDGRRTLKRRQGICVMFFLRCSDKRLEILGLDHGIAYNELHNFILALEELDTSHKAIFEIASTMHLTESIFECLFVCFREYVLAFKLMCRPFIAVDGWQLGEEYGGIMFTAVGLDANEGIWPVAVYEVDNEPQMTWTSFFEKLGEVLRLDNGDGICVLHDGDHGVSEAMESVFCRAEERLCAMKVYERMKKRFPYTHIAHYLWRACRSTSEDVFKTMMQEIRAVHYMPGWAKSTHVTNKINMKFIVWMQNYYAQSITKRFNGLATKRKSIGDRYYSDAWKCRDKLTPVVRRHVMEANEAAQYMNVVRGDGMQYTVEQKEAITKFFVHMGHHSCSCGMWQISGIPCAHAYKCISHLRGMVEDFVHPLLKTDKVRDFYTVSIQQMSEIQGSDSKNKPFIRPPREKNIRKPLSTRCQVQDSRSQLDQGFNERNVMAWPAIGDGKKQIEQPIGVWMIM</sequence>
<dbReference type="InterPro" id="IPR006564">
    <property type="entry name" value="Znf_PMZ"/>
</dbReference>
<proteinExistence type="predicted"/>
<dbReference type="PANTHER" id="PTHR31973">
    <property type="entry name" value="POLYPROTEIN, PUTATIVE-RELATED"/>
    <property type="match status" value="1"/>
</dbReference>
<evidence type="ECO:0000313" key="7">
    <source>
        <dbReference type="EMBL" id="GAY58898.1"/>
    </source>
</evidence>
<feature type="domain" description="SWIM-type" evidence="6">
    <location>
        <begin position="430"/>
        <end position="462"/>
    </location>
</feature>
<keyword evidence="8" id="KW-1185">Reference proteome</keyword>
<gene>
    <name evidence="7" type="ORF">CUMW_190350</name>
</gene>
<name>A0A2H5Q2M6_CITUN</name>
<organism evidence="7 8">
    <name type="scientific">Citrus unshiu</name>
    <name type="common">Satsuma mandarin</name>
    <name type="synonym">Citrus nobilis var. unshiu</name>
    <dbReference type="NCBI Taxonomy" id="55188"/>
    <lineage>
        <taxon>Eukaryota</taxon>
        <taxon>Viridiplantae</taxon>
        <taxon>Streptophyta</taxon>
        <taxon>Embryophyta</taxon>
        <taxon>Tracheophyta</taxon>
        <taxon>Spermatophyta</taxon>
        <taxon>Magnoliopsida</taxon>
        <taxon>eudicotyledons</taxon>
        <taxon>Gunneridae</taxon>
        <taxon>Pentapetalae</taxon>
        <taxon>rosids</taxon>
        <taxon>malvids</taxon>
        <taxon>Sapindales</taxon>
        <taxon>Rutaceae</taxon>
        <taxon>Aurantioideae</taxon>
        <taxon>Citrus</taxon>
    </lineage>
</organism>
<feature type="compositionally biased region" description="Basic and acidic residues" evidence="5">
    <location>
        <begin position="12"/>
        <end position="25"/>
    </location>
</feature>
<evidence type="ECO:0000256" key="5">
    <source>
        <dbReference type="SAM" id="MobiDB-lite"/>
    </source>
</evidence>
<evidence type="ECO:0000259" key="6">
    <source>
        <dbReference type="PROSITE" id="PS50966"/>
    </source>
</evidence>
<dbReference type="AlphaFoldDB" id="A0A2H5Q2M6"/>
<keyword evidence="1" id="KW-0479">Metal-binding</keyword>
<evidence type="ECO:0000256" key="4">
    <source>
        <dbReference type="PROSITE-ProRule" id="PRU00325"/>
    </source>
</evidence>
<dbReference type="InterPro" id="IPR018289">
    <property type="entry name" value="MULE_transposase_dom"/>
</dbReference>
<accession>A0A2H5Q2M6</accession>
<keyword evidence="3" id="KW-0862">Zinc</keyword>
<keyword evidence="2 4" id="KW-0863">Zinc-finger</keyword>
<feature type="compositionally biased region" description="Acidic residues" evidence="5">
    <location>
        <begin position="26"/>
        <end position="36"/>
    </location>
</feature>
<evidence type="ECO:0000256" key="3">
    <source>
        <dbReference type="ARBA" id="ARBA00022833"/>
    </source>
</evidence>
<comment type="caution">
    <text evidence="7">The sequence shown here is derived from an EMBL/GenBank/DDBJ whole genome shotgun (WGS) entry which is preliminary data.</text>
</comment>
<dbReference type="PROSITE" id="PS50966">
    <property type="entry name" value="ZF_SWIM"/>
    <property type="match status" value="1"/>
</dbReference>
<dbReference type="InterPro" id="IPR007527">
    <property type="entry name" value="Znf_SWIM"/>
</dbReference>
<feature type="region of interest" description="Disordered" evidence="5">
    <location>
        <begin position="1"/>
        <end position="36"/>
    </location>
</feature>
<dbReference type="GO" id="GO:0008270">
    <property type="term" value="F:zinc ion binding"/>
    <property type="evidence" value="ECO:0007669"/>
    <property type="project" value="UniProtKB-KW"/>
</dbReference>
<dbReference type="SMART" id="SM00575">
    <property type="entry name" value="ZnF_PMZ"/>
    <property type="match status" value="1"/>
</dbReference>
<dbReference type="Proteomes" id="UP000236630">
    <property type="component" value="Unassembled WGS sequence"/>
</dbReference>
<evidence type="ECO:0000256" key="2">
    <source>
        <dbReference type="ARBA" id="ARBA00022771"/>
    </source>
</evidence>
<evidence type="ECO:0000256" key="1">
    <source>
        <dbReference type="ARBA" id="ARBA00022723"/>
    </source>
</evidence>
<dbReference type="Pfam" id="PF04434">
    <property type="entry name" value="SWIM"/>
    <property type="match status" value="1"/>
</dbReference>
<dbReference type="EMBL" id="BDQV01000196">
    <property type="protein sequence ID" value="GAY58898.1"/>
    <property type="molecule type" value="Genomic_DNA"/>
</dbReference>
<dbReference type="PANTHER" id="PTHR31973:SF195">
    <property type="entry name" value="MUDR FAMILY TRANSPOSASE"/>
    <property type="match status" value="1"/>
</dbReference>
<dbReference type="Pfam" id="PF10551">
    <property type="entry name" value="MULE"/>
    <property type="match status" value="1"/>
</dbReference>
<protein>
    <recommendedName>
        <fullName evidence="6">SWIM-type domain-containing protein</fullName>
    </recommendedName>
</protein>
<evidence type="ECO:0000313" key="8">
    <source>
        <dbReference type="Proteomes" id="UP000236630"/>
    </source>
</evidence>
<reference evidence="7 8" key="1">
    <citation type="journal article" date="2017" name="Front. Genet.">
        <title>Draft sequencing of the heterozygous diploid genome of Satsuma (Citrus unshiu Marc.) using a hybrid assembly approach.</title>
        <authorList>
            <person name="Shimizu T."/>
            <person name="Tanizawa Y."/>
            <person name="Mochizuki T."/>
            <person name="Nagasaki H."/>
            <person name="Yoshioka T."/>
            <person name="Toyoda A."/>
            <person name="Fujiyama A."/>
            <person name="Kaminuma E."/>
            <person name="Nakamura Y."/>
        </authorList>
    </citation>
    <scope>NUCLEOTIDE SEQUENCE [LARGE SCALE GENOMIC DNA]</scope>
    <source>
        <strain evidence="8">cv. Miyagawa wase</strain>
    </source>
</reference>